<name>A0A8T0IW74_CERPU</name>
<dbReference type="Proteomes" id="UP000822688">
    <property type="component" value="Chromosome 2"/>
</dbReference>
<organism evidence="1 2">
    <name type="scientific">Ceratodon purpureus</name>
    <name type="common">Fire moss</name>
    <name type="synonym">Dicranum purpureum</name>
    <dbReference type="NCBI Taxonomy" id="3225"/>
    <lineage>
        <taxon>Eukaryota</taxon>
        <taxon>Viridiplantae</taxon>
        <taxon>Streptophyta</taxon>
        <taxon>Embryophyta</taxon>
        <taxon>Bryophyta</taxon>
        <taxon>Bryophytina</taxon>
        <taxon>Bryopsida</taxon>
        <taxon>Dicranidae</taxon>
        <taxon>Pseudoditrichales</taxon>
        <taxon>Ditrichaceae</taxon>
        <taxon>Ceratodon</taxon>
    </lineage>
</organism>
<protein>
    <submittedName>
        <fullName evidence="1">Uncharacterized protein</fullName>
    </submittedName>
</protein>
<evidence type="ECO:0000313" key="2">
    <source>
        <dbReference type="Proteomes" id="UP000822688"/>
    </source>
</evidence>
<proteinExistence type="predicted"/>
<sequence length="114" mass="13145">MGNPHTLRWIDDCMHRVPPHPDTHPLWCFCRNAAIAAHAPESGSFFQLAGFRPCSIHAHPINDDAKIVTSMELGFTGIMSLMDTLKARFSIRFLDPYLFYRIYWCIVITLHPEF</sequence>
<reference evidence="1" key="1">
    <citation type="submission" date="2020-06" db="EMBL/GenBank/DDBJ databases">
        <title>WGS assembly of Ceratodon purpureus strain R40.</title>
        <authorList>
            <person name="Carey S.B."/>
            <person name="Jenkins J."/>
            <person name="Shu S."/>
            <person name="Lovell J.T."/>
            <person name="Sreedasyam A."/>
            <person name="Maumus F."/>
            <person name="Tiley G.P."/>
            <person name="Fernandez-Pozo N."/>
            <person name="Barry K."/>
            <person name="Chen C."/>
            <person name="Wang M."/>
            <person name="Lipzen A."/>
            <person name="Daum C."/>
            <person name="Saski C.A."/>
            <person name="Payton A.C."/>
            <person name="Mcbreen J.C."/>
            <person name="Conrad R.E."/>
            <person name="Kollar L.M."/>
            <person name="Olsson S."/>
            <person name="Huttunen S."/>
            <person name="Landis J.B."/>
            <person name="Wickett N.J."/>
            <person name="Johnson M.G."/>
            <person name="Rensing S.A."/>
            <person name="Grimwood J."/>
            <person name="Schmutz J."/>
            <person name="Mcdaniel S.F."/>
        </authorList>
    </citation>
    <scope>NUCLEOTIDE SEQUENCE</scope>
    <source>
        <strain evidence="1">R40</strain>
    </source>
</reference>
<dbReference type="EMBL" id="CM026422">
    <property type="protein sequence ID" value="KAG0587457.1"/>
    <property type="molecule type" value="Genomic_DNA"/>
</dbReference>
<evidence type="ECO:0000313" key="1">
    <source>
        <dbReference type="EMBL" id="KAG0587457.1"/>
    </source>
</evidence>
<comment type="caution">
    <text evidence="1">The sequence shown here is derived from an EMBL/GenBank/DDBJ whole genome shotgun (WGS) entry which is preliminary data.</text>
</comment>
<keyword evidence="2" id="KW-1185">Reference proteome</keyword>
<gene>
    <name evidence="1" type="ORF">KC19_2G165200</name>
</gene>
<accession>A0A8T0IW74</accession>
<dbReference type="AlphaFoldDB" id="A0A8T0IW74"/>